<organism evidence="8 9">
    <name type="scientific">Amphiplicatus metriothermophilus</name>
    <dbReference type="NCBI Taxonomy" id="1519374"/>
    <lineage>
        <taxon>Bacteria</taxon>
        <taxon>Pseudomonadati</taxon>
        <taxon>Pseudomonadota</taxon>
        <taxon>Alphaproteobacteria</taxon>
        <taxon>Parvularculales</taxon>
        <taxon>Parvularculaceae</taxon>
        <taxon>Amphiplicatus</taxon>
    </lineage>
</organism>
<evidence type="ECO:0000259" key="7">
    <source>
        <dbReference type="Pfam" id="PF16198"/>
    </source>
</evidence>
<evidence type="ECO:0000313" key="9">
    <source>
        <dbReference type="Proteomes" id="UP000198346"/>
    </source>
</evidence>
<dbReference type="EC" id="5.4.99.25" evidence="5"/>
<dbReference type="PANTHER" id="PTHR13767:SF2">
    <property type="entry name" value="PSEUDOURIDYLATE SYNTHASE TRUB1"/>
    <property type="match status" value="1"/>
</dbReference>
<dbReference type="Pfam" id="PF01509">
    <property type="entry name" value="TruB_N"/>
    <property type="match status" value="1"/>
</dbReference>
<dbReference type="RefSeq" id="WP_089411110.1">
    <property type="nucleotide sequence ID" value="NZ_FZQA01000001.1"/>
</dbReference>
<reference evidence="8 9" key="1">
    <citation type="submission" date="2017-07" db="EMBL/GenBank/DDBJ databases">
        <authorList>
            <person name="Sun Z.S."/>
            <person name="Albrecht U."/>
            <person name="Echele G."/>
            <person name="Lee C.C."/>
        </authorList>
    </citation>
    <scope>NUCLEOTIDE SEQUENCE [LARGE SCALE GENOMIC DNA]</scope>
    <source>
        <strain evidence="8 9">CGMCC 1.12710</strain>
    </source>
</reference>
<protein>
    <recommendedName>
        <fullName evidence="5">tRNA pseudouridine synthase B</fullName>
        <ecNumber evidence="5">5.4.99.25</ecNumber>
    </recommendedName>
    <alternativeName>
        <fullName evidence="5">tRNA pseudouridine(55) synthase</fullName>
        <shortName evidence="5">Psi55 synthase</shortName>
    </alternativeName>
    <alternativeName>
        <fullName evidence="5">tRNA pseudouridylate synthase</fullName>
    </alternativeName>
    <alternativeName>
        <fullName evidence="5">tRNA-uridine isomerase</fullName>
    </alternativeName>
</protein>
<dbReference type="HAMAP" id="MF_01080">
    <property type="entry name" value="TruB_bact"/>
    <property type="match status" value="1"/>
</dbReference>
<dbReference type="InterPro" id="IPR020103">
    <property type="entry name" value="PsdUridine_synth_cat_dom_sf"/>
</dbReference>
<dbReference type="Gene3D" id="3.30.2350.10">
    <property type="entry name" value="Pseudouridine synthase"/>
    <property type="match status" value="1"/>
</dbReference>
<dbReference type="OrthoDB" id="9802309at2"/>
<dbReference type="SUPFAM" id="SSF55120">
    <property type="entry name" value="Pseudouridine synthase"/>
    <property type="match status" value="1"/>
</dbReference>
<dbReference type="InterPro" id="IPR014780">
    <property type="entry name" value="tRNA_psdUridine_synth_TruB"/>
</dbReference>
<dbReference type="GO" id="GO:0160148">
    <property type="term" value="F:tRNA pseudouridine(55) synthase activity"/>
    <property type="evidence" value="ECO:0007669"/>
    <property type="project" value="UniProtKB-EC"/>
</dbReference>
<evidence type="ECO:0000256" key="3">
    <source>
        <dbReference type="ARBA" id="ARBA00022694"/>
    </source>
</evidence>
<keyword evidence="9" id="KW-1185">Reference proteome</keyword>
<feature type="domain" description="tRNA pseudouridylate synthase B C-terminal" evidence="7">
    <location>
        <begin position="182"/>
        <end position="240"/>
    </location>
</feature>
<name>A0A239PK08_9PROT</name>
<evidence type="ECO:0000313" key="8">
    <source>
        <dbReference type="EMBL" id="SNT68136.1"/>
    </source>
</evidence>
<dbReference type="Pfam" id="PF16198">
    <property type="entry name" value="TruB_C_2"/>
    <property type="match status" value="1"/>
</dbReference>
<dbReference type="AlphaFoldDB" id="A0A239PK08"/>
<evidence type="ECO:0000256" key="2">
    <source>
        <dbReference type="ARBA" id="ARBA00005642"/>
    </source>
</evidence>
<accession>A0A239PK08</accession>
<dbReference type="InterPro" id="IPR002501">
    <property type="entry name" value="PsdUridine_synth_N"/>
</dbReference>
<dbReference type="CDD" id="cd02573">
    <property type="entry name" value="PseudoU_synth_EcTruB"/>
    <property type="match status" value="1"/>
</dbReference>
<dbReference type="NCBIfam" id="TIGR00431">
    <property type="entry name" value="TruB"/>
    <property type="match status" value="1"/>
</dbReference>
<dbReference type="Proteomes" id="UP000198346">
    <property type="component" value="Unassembled WGS sequence"/>
</dbReference>
<comment type="similarity">
    <text evidence="2 5">Belongs to the pseudouridine synthase TruB family. Type 1 subfamily.</text>
</comment>
<evidence type="ECO:0000256" key="1">
    <source>
        <dbReference type="ARBA" id="ARBA00000385"/>
    </source>
</evidence>
<dbReference type="GO" id="GO:1990481">
    <property type="term" value="P:mRNA pseudouridine synthesis"/>
    <property type="evidence" value="ECO:0007669"/>
    <property type="project" value="TreeGrafter"/>
</dbReference>
<comment type="catalytic activity">
    <reaction evidence="1 5">
        <text>uridine(55) in tRNA = pseudouridine(55) in tRNA</text>
        <dbReference type="Rhea" id="RHEA:42532"/>
        <dbReference type="Rhea" id="RHEA-COMP:10101"/>
        <dbReference type="Rhea" id="RHEA-COMP:10102"/>
        <dbReference type="ChEBI" id="CHEBI:65314"/>
        <dbReference type="ChEBI" id="CHEBI:65315"/>
        <dbReference type="EC" id="5.4.99.25"/>
    </reaction>
</comment>
<gene>
    <name evidence="5" type="primary">truB</name>
    <name evidence="8" type="ORF">SAMN06297382_0632</name>
</gene>
<dbReference type="GO" id="GO:0031119">
    <property type="term" value="P:tRNA pseudouridine synthesis"/>
    <property type="evidence" value="ECO:0007669"/>
    <property type="project" value="UniProtKB-UniRule"/>
</dbReference>
<evidence type="ECO:0000256" key="5">
    <source>
        <dbReference type="HAMAP-Rule" id="MF_01080"/>
    </source>
</evidence>
<evidence type="ECO:0000259" key="6">
    <source>
        <dbReference type="Pfam" id="PF01509"/>
    </source>
</evidence>
<keyword evidence="4 5" id="KW-0413">Isomerase</keyword>
<proteinExistence type="inferred from homology"/>
<feature type="domain" description="Pseudouridine synthase II N-terminal" evidence="6">
    <location>
        <begin position="33"/>
        <end position="181"/>
    </location>
</feature>
<dbReference type="InterPro" id="IPR032819">
    <property type="entry name" value="TruB_C"/>
</dbReference>
<dbReference type="GO" id="GO:0003723">
    <property type="term" value="F:RNA binding"/>
    <property type="evidence" value="ECO:0007669"/>
    <property type="project" value="InterPro"/>
</dbReference>
<dbReference type="PANTHER" id="PTHR13767">
    <property type="entry name" value="TRNA-PSEUDOURIDINE SYNTHASE"/>
    <property type="match status" value="1"/>
</dbReference>
<dbReference type="EMBL" id="FZQA01000001">
    <property type="protein sequence ID" value="SNT68136.1"/>
    <property type="molecule type" value="Genomic_DNA"/>
</dbReference>
<feature type="active site" description="Nucleophile" evidence="5">
    <location>
        <position position="48"/>
    </location>
</feature>
<keyword evidence="3 5" id="KW-0819">tRNA processing</keyword>
<sequence length="310" mass="32831">MGRRRKKGRPVSGWLVLDKAYDLGSTEAVAKAKWLFQAQKAGHAGTLDPLATGVLPIAFGEATKTAPYVMEAAKVYRFTARWGAATATDDAEGAVIARADRRPDAAAIEAVLARFTGEIEQVPPQFSAVKVAGERAYDLAREGETVALKPRRVEIRELRLIDTPDPDHAVFEAVTGKGAYVRALVRDMARALGTEGHVSALRRTAVGPFRAEEAVTLDALETMEGPEARDAALLPVEAALAGLPQAAIGGPEAERLRRGQPAVLSPATARGVRAGEAGRVPAVLASLHGEAVAICELDGLKLKPVRVFNP</sequence>
<evidence type="ECO:0000256" key="4">
    <source>
        <dbReference type="ARBA" id="ARBA00023235"/>
    </source>
</evidence>
<comment type="function">
    <text evidence="5">Responsible for synthesis of pseudouridine from uracil-55 in the psi GC loop of transfer RNAs.</text>
</comment>